<name>A0A0R1LQL9_9LACO</name>
<dbReference type="EMBL" id="AZDV01000026">
    <property type="protein sequence ID" value="KRK94386.1"/>
    <property type="molecule type" value="Genomic_DNA"/>
</dbReference>
<dbReference type="PANTHER" id="PTHR48098">
    <property type="entry name" value="ENTEROCHELIN ESTERASE-RELATED"/>
    <property type="match status" value="1"/>
</dbReference>
<dbReference type="Gene3D" id="3.40.50.1820">
    <property type="entry name" value="alpha/beta hydrolase"/>
    <property type="match status" value="1"/>
</dbReference>
<evidence type="ECO:0000313" key="2">
    <source>
        <dbReference type="Proteomes" id="UP000051955"/>
    </source>
</evidence>
<dbReference type="InterPro" id="IPR029058">
    <property type="entry name" value="AB_hydrolase_fold"/>
</dbReference>
<dbReference type="InterPro" id="IPR050583">
    <property type="entry name" value="Mycobacterial_A85_antigen"/>
</dbReference>
<dbReference type="PATRIC" id="fig|1423715.3.peg.360"/>
<dbReference type="Pfam" id="PF00756">
    <property type="entry name" value="Esterase"/>
    <property type="match status" value="1"/>
</dbReference>
<gene>
    <name evidence="1" type="ORF">FD25_GL000345</name>
</gene>
<sequence>MSLHANRFFSNALGHTVSVQVVLPEIKNAQLQLPKFTPGTRFPTLWLLHGLGDDDTVWLRRAGVERLANNFGVAMVMPAVDRSFYADMTYGGRYWTYLTQELPDRMRFTFPLATDRADNFVAGYSMGGYGALRWALTHPEQFQAAVAMSAVVDLPKFIKGLKDGTLGYPDAPNPTAIWGGQDVHHSDLNIDWLLAHPRAATADLKVYTTAGGPTDFLNADNLRYRTKFAQAFGNHYTWEPGTNGHNWNFWTPRLERIMSWLPLNQGGQAV</sequence>
<organism evidence="1 2">
    <name type="scientific">Levilactobacillus acidifarinae DSM 19394 = JCM 15949</name>
    <dbReference type="NCBI Taxonomy" id="1423715"/>
    <lineage>
        <taxon>Bacteria</taxon>
        <taxon>Bacillati</taxon>
        <taxon>Bacillota</taxon>
        <taxon>Bacilli</taxon>
        <taxon>Lactobacillales</taxon>
        <taxon>Lactobacillaceae</taxon>
        <taxon>Levilactobacillus</taxon>
    </lineage>
</organism>
<keyword evidence="2" id="KW-1185">Reference proteome</keyword>
<comment type="caution">
    <text evidence="1">The sequence shown here is derived from an EMBL/GenBank/DDBJ whole genome shotgun (WGS) entry which is preliminary data.</text>
</comment>
<reference evidence="1 2" key="1">
    <citation type="journal article" date="2015" name="Genome Announc.">
        <title>Expanding the biotechnology potential of lactobacilli through comparative genomics of 213 strains and associated genera.</title>
        <authorList>
            <person name="Sun Z."/>
            <person name="Harris H.M."/>
            <person name="McCann A."/>
            <person name="Guo C."/>
            <person name="Argimon S."/>
            <person name="Zhang W."/>
            <person name="Yang X."/>
            <person name="Jeffery I.B."/>
            <person name="Cooney J.C."/>
            <person name="Kagawa T.F."/>
            <person name="Liu W."/>
            <person name="Song Y."/>
            <person name="Salvetti E."/>
            <person name="Wrobel A."/>
            <person name="Rasinkangas P."/>
            <person name="Parkhill J."/>
            <person name="Rea M.C."/>
            <person name="O'Sullivan O."/>
            <person name="Ritari J."/>
            <person name="Douillard F.P."/>
            <person name="Paul Ross R."/>
            <person name="Yang R."/>
            <person name="Briner A.E."/>
            <person name="Felis G.E."/>
            <person name="de Vos W.M."/>
            <person name="Barrangou R."/>
            <person name="Klaenhammer T.R."/>
            <person name="Caufield P.W."/>
            <person name="Cui Y."/>
            <person name="Zhang H."/>
            <person name="O'Toole P.W."/>
        </authorList>
    </citation>
    <scope>NUCLEOTIDE SEQUENCE [LARGE SCALE GENOMIC DNA]</scope>
    <source>
        <strain evidence="1 2">DSM 19394</strain>
    </source>
</reference>
<dbReference type="OrthoDB" id="9803578at2"/>
<dbReference type="AlphaFoldDB" id="A0A0R1LQL9"/>
<dbReference type="Proteomes" id="UP000051955">
    <property type="component" value="Unassembled WGS sequence"/>
</dbReference>
<dbReference type="SUPFAM" id="SSF53474">
    <property type="entry name" value="alpha/beta-Hydrolases"/>
    <property type="match status" value="1"/>
</dbReference>
<evidence type="ECO:0000313" key="1">
    <source>
        <dbReference type="EMBL" id="KRK94386.1"/>
    </source>
</evidence>
<proteinExistence type="predicted"/>
<protein>
    <submittedName>
        <fullName evidence="1">Acetylesterase</fullName>
    </submittedName>
</protein>
<accession>A0A0R1LQL9</accession>
<dbReference type="STRING" id="1423715.FD25_GL000345"/>
<dbReference type="RefSeq" id="WP_057803276.1">
    <property type="nucleotide sequence ID" value="NZ_AZDV01000026.1"/>
</dbReference>
<dbReference type="InterPro" id="IPR000801">
    <property type="entry name" value="Esterase-like"/>
</dbReference>
<dbReference type="GO" id="GO:0016747">
    <property type="term" value="F:acyltransferase activity, transferring groups other than amino-acyl groups"/>
    <property type="evidence" value="ECO:0007669"/>
    <property type="project" value="TreeGrafter"/>
</dbReference>
<dbReference type="PANTHER" id="PTHR48098:SF1">
    <property type="entry name" value="DIACYLGLYCEROL ACYLTRANSFERASE_MYCOLYLTRANSFERASE AG85A"/>
    <property type="match status" value="1"/>
</dbReference>